<organism evidence="1 2">
    <name type="scientific">Triangularia setosa</name>
    <dbReference type="NCBI Taxonomy" id="2587417"/>
    <lineage>
        <taxon>Eukaryota</taxon>
        <taxon>Fungi</taxon>
        <taxon>Dikarya</taxon>
        <taxon>Ascomycota</taxon>
        <taxon>Pezizomycotina</taxon>
        <taxon>Sordariomycetes</taxon>
        <taxon>Sordariomycetidae</taxon>
        <taxon>Sordariales</taxon>
        <taxon>Podosporaceae</taxon>
        <taxon>Triangularia</taxon>
    </lineage>
</organism>
<accession>A0AAN6WCC9</accession>
<comment type="caution">
    <text evidence="1">The sequence shown here is derived from an EMBL/GenBank/DDBJ whole genome shotgun (WGS) entry which is preliminary data.</text>
</comment>
<reference evidence="1" key="2">
    <citation type="submission" date="2023-05" db="EMBL/GenBank/DDBJ databases">
        <authorList>
            <consortium name="Lawrence Berkeley National Laboratory"/>
            <person name="Steindorff A."/>
            <person name="Hensen N."/>
            <person name="Bonometti L."/>
            <person name="Westerberg I."/>
            <person name="Brannstrom I.O."/>
            <person name="Guillou S."/>
            <person name="Cros-Aarteil S."/>
            <person name="Calhoun S."/>
            <person name="Haridas S."/>
            <person name="Kuo A."/>
            <person name="Mondo S."/>
            <person name="Pangilinan J."/>
            <person name="Riley R."/>
            <person name="Labutti K."/>
            <person name="Andreopoulos B."/>
            <person name="Lipzen A."/>
            <person name="Chen C."/>
            <person name="Yanf M."/>
            <person name="Daum C."/>
            <person name="Ng V."/>
            <person name="Clum A."/>
            <person name="Ohm R."/>
            <person name="Martin F."/>
            <person name="Silar P."/>
            <person name="Natvig D."/>
            <person name="Lalanne C."/>
            <person name="Gautier V."/>
            <person name="Ament-Velasquez S.L."/>
            <person name="Kruys A."/>
            <person name="Hutchinson M.I."/>
            <person name="Powell A.J."/>
            <person name="Barry K."/>
            <person name="Miller A.N."/>
            <person name="Grigoriev I.V."/>
            <person name="Debuchy R."/>
            <person name="Gladieux P."/>
            <person name="Thoren M.H."/>
            <person name="Johannesson H."/>
        </authorList>
    </citation>
    <scope>NUCLEOTIDE SEQUENCE</scope>
    <source>
        <strain evidence="1">CBS 892.96</strain>
    </source>
</reference>
<dbReference type="Proteomes" id="UP001302321">
    <property type="component" value="Unassembled WGS sequence"/>
</dbReference>
<evidence type="ECO:0000313" key="1">
    <source>
        <dbReference type="EMBL" id="KAK4179171.1"/>
    </source>
</evidence>
<dbReference type="AlphaFoldDB" id="A0AAN6WCC9"/>
<keyword evidence="2" id="KW-1185">Reference proteome</keyword>
<gene>
    <name evidence="1" type="ORF">QBC36DRAFT_308477</name>
</gene>
<dbReference type="EMBL" id="MU866122">
    <property type="protein sequence ID" value="KAK4179171.1"/>
    <property type="molecule type" value="Genomic_DNA"/>
</dbReference>
<reference evidence="1" key="1">
    <citation type="journal article" date="2023" name="Mol. Phylogenet. Evol.">
        <title>Genome-scale phylogeny and comparative genomics of the fungal order Sordariales.</title>
        <authorList>
            <person name="Hensen N."/>
            <person name="Bonometti L."/>
            <person name="Westerberg I."/>
            <person name="Brannstrom I.O."/>
            <person name="Guillou S."/>
            <person name="Cros-Aarteil S."/>
            <person name="Calhoun S."/>
            <person name="Haridas S."/>
            <person name="Kuo A."/>
            <person name="Mondo S."/>
            <person name="Pangilinan J."/>
            <person name="Riley R."/>
            <person name="LaButti K."/>
            <person name="Andreopoulos B."/>
            <person name="Lipzen A."/>
            <person name="Chen C."/>
            <person name="Yan M."/>
            <person name="Daum C."/>
            <person name="Ng V."/>
            <person name="Clum A."/>
            <person name="Steindorff A."/>
            <person name="Ohm R.A."/>
            <person name="Martin F."/>
            <person name="Silar P."/>
            <person name="Natvig D.O."/>
            <person name="Lalanne C."/>
            <person name="Gautier V."/>
            <person name="Ament-Velasquez S.L."/>
            <person name="Kruys A."/>
            <person name="Hutchinson M.I."/>
            <person name="Powell A.J."/>
            <person name="Barry K."/>
            <person name="Miller A.N."/>
            <person name="Grigoriev I.V."/>
            <person name="Debuchy R."/>
            <person name="Gladieux P."/>
            <person name="Hiltunen Thoren M."/>
            <person name="Johannesson H."/>
        </authorList>
    </citation>
    <scope>NUCLEOTIDE SEQUENCE</scope>
    <source>
        <strain evidence="1">CBS 892.96</strain>
    </source>
</reference>
<sequence>MLRSWFCQPLFLTCHQPHWLAQRPLLLDPRMDTSNSEPALQCEHGIRQANGKPVYQEQDMPSCGFPAWHDAAQEQDGLLPPLGHTRCAGLLPRSGHVPVWTEPHVLPNGEPALVPVS</sequence>
<evidence type="ECO:0000313" key="2">
    <source>
        <dbReference type="Proteomes" id="UP001302321"/>
    </source>
</evidence>
<name>A0AAN6WCC9_9PEZI</name>
<protein>
    <submittedName>
        <fullName evidence="1">Uncharacterized protein</fullName>
    </submittedName>
</protein>
<proteinExistence type="predicted"/>